<dbReference type="NCBIfam" id="NF006055">
    <property type="entry name" value="PRK08203.1"/>
    <property type="match status" value="1"/>
</dbReference>
<dbReference type="PANTHER" id="PTHR43794">
    <property type="entry name" value="AMINOHYDROLASE SSNA-RELATED"/>
    <property type="match status" value="1"/>
</dbReference>
<dbReference type="InterPro" id="IPR011059">
    <property type="entry name" value="Metal-dep_hydrolase_composite"/>
</dbReference>
<accession>A0A8J4A8P7</accession>
<dbReference type="Pfam" id="PF01979">
    <property type="entry name" value="Amidohydro_1"/>
    <property type="match status" value="1"/>
</dbReference>
<dbReference type="AlphaFoldDB" id="A0A8J4A8P7"/>
<dbReference type="SUPFAM" id="SSF51338">
    <property type="entry name" value="Composite domain of metallo-dependent hydrolases"/>
    <property type="match status" value="1"/>
</dbReference>
<dbReference type="Gene3D" id="2.30.40.10">
    <property type="entry name" value="Urease, subunit C, domain 1"/>
    <property type="match status" value="1"/>
</dbReference>
<dbReference type="EMBL" id="BOPO01000032">
    <property type="protein sequence ID" value="GIL26866.1"/>
    <property type="molecule type" value="Genomic_DNA"/>
</dbReference>
<evidence type="ECO:0000259" key="3">
    <source>
        <dbReference type="Pfam" id="PF01979"/>
    </source>
</evidence>
<dbReference type="SUPFAM" id="SSF51556">
    <property type="entry name" value="Metallo-dependent hydrolases"/>
    <property type="match status" value="1"/>
</dbReference>
<sequence>MRIVLTGGVVATVDGRDTEHDPGYVVVEDGRIAAVGAGDAPESVAGKRIDTRGCLVTPGLVNAHHHLYQWAYRGLATDSTLFEWLVTLYPAWTRMDADVVHAASVAGLARLALTGCTTSTDHHYIFPAGRGDLFAAGIAAAREVGLRFHPTRGSMDRGESDGGLPPDEAVERTDDILAATAEAIERYHDPRPEAMLRVGVAPCSPFSVSSRLLADSAELARRYGVRLHTHLAETSDEERQCLAEHGCTPTEYLEGLGWLGGDVWFAHTVHLSAENIKRLAATGSSTAHCPSSNARLGAGMSPVRELLDAGTPVGLGVDGPASNEDGGLVTELRQAVLTARGRGGPTAMRIREALRLATMGGARCLGRADELGSLEAGKLADVAVWRIDDLAHADIADPVAALVLGAPPVVDTLLVGGNPVIEHGSLRTVSTVDASRALAKQAARMREGMDR</sequence>
<protein>
    <submittedName>
        <fullName evidence="4">8-oxoguanine deaminase</fullName>
    </submittedName>
</protein>
<gene>
    <name evidence="4" type="ORF">NUM_21200</name>
</gene>
<proteinExistence type="predicted"/>
<keyword evidence="1" id="KW-0378">Hydrolase</keyword>
<name>A0A8J4A8P7_9ACTN</name>
<evidence type="ECO:0000256" key="1">
    <source>
        <dbReference type="ARBA" id="ARBA00022801"/>
    </source>
</evidence>
<evidence type="ECO:0000313" key="5">
    <source>
        <dbReference type="Proteomes" id="UP000614996"/>
    </source>
</evidence>
<dbReference type="InterPro" id="IPR050287">
    <property type="entry name" value="MTA/SAH_deaminase"/>
</dbReference>
<reference evidence="5" key="1">
    <citation type="journal article" date="2021" name="Int. J. Syst. Evol. Microbiol.">
        <title>Actinocatenispora comari sp. nov., an endophytic actinomycete isolated from aerial parts of Comarum salesowianum.</title>
        <authorList>
            <person name="Oyunbileg N."/>
            <person name="Iizaka Y."/>
            <person name="Hamada M."/>
            <person name="Davaapurev B.O."/>
            <person name="Fukumoto A."/>
            <person name="Tsetseg B."/>
            <person name="Kato F."/>
            <person name="Tamura T."/>
            <person name="Batkhuu J."/>
            <person name="Anzai Y."/>
        </authorList>
    </citation>
    <scope>NUCLEOTIDE SEQUENCE [LARGE SCALE GENOMIC DNA]</scope>
    <source>
        <strain evidence="5">NUM-2625</strain>
    </source>
</reference>
<dbReference type="InterPro" id="IPR006680">
    <property type="entry name" value="Amidohydro-rel"/>
</dbReference>
<dbReference type="RefSeq" id="WP_225918484.1">
    <property type="nucleotide sequence ID" value="NZ_BOPO01000032.1"/>
</dbReference>
<organism evidence="4 5">
    <name type="scientific">Actinocatenispora comari</name>
    <dbReference type="NCBI Taxonomy" id="2807577"/>
    <lineage>
        <taxon>Bacteria</taxon>
        <taxon>Bacillati</taxon>
        <taxon>Actinomycetota</taxon>
        <taxon>Actinomycetes</taxon>
        <taxon>Micromonosporales</taxon>
        <taxon>Micromonosporaceae</taxon>
        <taxon>Actinocatenispora</taxon>
    </lineage>
</organism>
<evidence type="ECO:0000256" key="2">
    <source>
        <dbReference type="SAM" id="MobiDB-lite"/>
    </source>
</evidence>
<evidence type="ECO:0000313" key="4">
    <source>
        <dbReference type="EMBL" id="GIL26866.1"/>
    </source>
</evidence>
<dbReference type="CDD" id="cd01298">
    <property type="entry name" value="ATZ_TRZ_like"/>
    <property type="match status" value="1"/>
</dbReference>
<dbReference type="InterPro" id="IPR032466">
    <property type="entry name" value="Metal_Hydrolase"/>
</dbReference>
<dbReference type="PANTHER" id="PTHR43794:SF11">
    <property type="entry name" value="AMIDOHYDROLASE-RELATED DOMAIN-CONTAINING PROTEIN"/>
    <property type="match status" value="1"/>
</dbReference>
<feature type="region of interest" description="Disordered" evidence="2">
    <location>
        <begin position="150"/>
        <end position="169"/>
    </location>
</feature>
<dbReference type="Gene3D" id="3.20.20.140">
    <property type="entry name" value="Metal-dependent hydrolases"/>
    <property type="match status" value="1"/>
</dbReference>
<dbReference type="GO" id="GO:0016810">
    <property type="term" value="F:hydrolase activity, acting on carbon-nitrogen (but not peptide) bonds"/>
    <property type="evidence" value="ECO:0007669"/>
    <property type="project" value="InterPro"/>
</dbReference>
<comment type="caution">
    <text evidence="4">The sequence shown here is derived from an EMBL/GenBank/DDBJ whole genome shotgun (WGS) entry which is preliminary data.</text>
</comment>
<dbReference type="Proteomes" id="UP000614996">
    <property type="component" value="Unassembled WGS sequence"/>
</dbReference>
<keyword evidence="5" id="KW-1185">Reference proteome</keyword>
<feature type="domain" description="Amidohydrolase-related" evidence="3">
    <location>
        <begin position="55"/>
        <end position="419"/>
    </location>
</feature>